<dbReference type="RefSeq" id="WP_014259587.1">
    <property type="nucleotide sequence ID" value="NC_016629.1"/>
</dbReference>
<proteinExistence type="inferred from homology"/>
<sequence>MQDILLPFPPGTTRAVFLRREKRFLALVSLNGREVWTHTNNSGSMLGLLRPGSPALISPAAGPGRKLEWTLEALHCDGSWICVNTLAPNRTLRAAWQAGLLPEAAGTTSFRAEAKVGDSRLDALLSGPGGDIWVEAKNVTLEFCGTACFPDAVTERGQKHLRELMALAAQGLRTAVFYFVPMVCAERFAPADFIDPNYAALFREALSRGVEAWPYRALVDERGIRLDCRLPLAGS</sequence>
<dbReference type="InterPro" id="IPR040452">
    <property type="entry name" value="SfsA_C"/>
</dbReference>
<feature type="domain" description="Sugar fermentation stimulation protein C-terminal" evidence="2">
    <location>
        <begin position="87"/>
        <end position="222"/>
    </location>
</feature>
<dbReference type="Gene3D" id="2.40.50.580">
    <property type="match status" value="1"/>
</dbReference>
<dbReference type="KEGG" id="daf:Desaf_1462"/>
<dbReference type="STRING" id="690850.Desaf_1462"/>
<keyword evidence="5" id="KW-1185">Reference proteome</keyword>
<dbReference type="Pfam" id="PF03749">
    <property type="entry name" value="SfsA"/>
    <property type="match status" value="1"/>
</dbReference>
<dbReference type="Gene3D" id="3.40.1350.60">
    <property type="match status" value="1"/>
</dbReference>
<dbReference type="GO" id="GO:0003677">
    <property type="term" value="F:DNA binding"/>
    <property type="evidence" value="ECO:0007669"/>
    <property type="project" value="InterPro"/>
</dbReference>
<protein>
    <recommendedName>
        <fullName evidence="1">Sugar fermentation stimulation protein homolog</fullName>
    </recommendedName>
</protein>
<dbReference type="InterPro" id="IPR005224">
    <property type="entry name" value="SfsA"/>
</dbReference>
<name>F3Z097_DESAF</name>
<dbReference type="EMBL" id="CP003221">
    <property type="protein sequence ID" value="EGJ49799.1"/>
    <property type="molecule type" value="Genomic_DNA"/>
</dbReference>
<dbReference type="InterPro" id="IPR041465">
    <property type="entry name" value="SfsA_N"/>
</dbReference>
<comment type="similarity">
    <text evidence="1">Belongs to the SfsA family.</text>
</comment>
<dbReference type="eggNOG" id="COG1489">
    <property type="taxonomic scope" value="Bacteria"/>
</dbReference>
<organism evidence="4 5">
    <name type="scientific">Desulfocurvibacter africanus subsp. africanus str. Walvis Bay</name>
    <dbReference type="NCBI Taxonomy" id="690850"/>
    <lineage>
        <taxon>Bacteria</taxon>
        <taxon>Pseudomonadati</taxon>
        <taxon>Thermodesulfobacteriota</taxon>
        <taxon>Desulfovibrionia</taxon>
        <taxon>Desulfovibrionales</taxon>
        <taxon>Desulfovibrionaceae</taxon>
        <taxon>Desulfocurvibacter</taxon>
    </lineage>
</organism>
<evidence type="ECO:0000259" key="3">
    <source>
        <dbReference type="Pfam" id="PF17746"/>
    </source>
</evidence>
<dbReference type="Proteomes" id="UP000007844">
    <property type="component" value="Chromosome"/>
</dbReference>
<dbReference type="HOGENOM" id="CLU_052299_2_0_7"/>
<evidence type="ECO:0000256" key="1">
    <source>
        <dbReference type="HAMAP-Rule" id="MF_00095"/>
    </source>
</evidence>
<dbReference type="HAMAP" id="MF_00095">
    <property type="entry name" value="SfsA"/>
    <property type="match status" value="1"/>
</dbReference>
<evidence type="ECO:0000259" key="2">
    <source>
        <dbReference type="Pfam" id="PF03749"/>
    </source>
</evidence>
<dbReference type="PANTHER" id="PTHR30545:SF2">
    <property type="entry name" value="SUGAR FERMENTATION STIMULATION PROTEIN A"/>
    <property type="match status" value="1"/>
</dbReference>
<dbReference type="PANTHER" id="PTHR30545">
    <property type="entry name" value="SUGAR FERMENTATION STIMULATION PROTEIN A"/>
    <property type="match status" value="1"/>
</dbReference>
<dbReference type="CDD" id="cd22359">
    <property type="entry name" value="SfsA-like_bacterial"/>
    <property type="match status" value="1"/>
</dbReference>
<dbReference type="AlphaFoldDB" id="F3Z097"/>
<dbReference type="NCBIfam" id="TIGR00230">
    <property type="entry name" value="sfsA"/>
    <property type="match status" value="1"/>
</dbReference>
<feature type="domain" description="SfsA N-terminal OB" evidence="3">
    <location>
        <begin position="18"/>
        <end position="83"/>
    </location>
</feature>
<gene>
    <name evidence="1" type="primary">sfsA</name>
    <name evidence="4" type="ORF">Desaf_1462</name>
</gene>
<dbReference type="Pfam" id="PF17746">
    <property type="entry name" value="SfsA_N"/>
    <property type="match status" value="1"/>
</dbReference>
<accession>F3Z097</accession>
<reference evidence="4 5" key="1">
    <citation type="journal article" date="2011" name="J. Bacteriol.">
        <title>Genome sequence of the mercury-methylating and pleomorphic Desulfovibrio africanus Strain Walvis Bay.</title>
        <authorList>
            <person name="Brown S.D."/>
            <person name="Wall J.D."/>
            <person name="Kucken A.M."/>
            <person name="Gilmour C.C."/>
            <person name="Podar M."/>
            <person name="Brandt C.C."/>
            <person name="Teshima H."/>
            <person name="Detter J.C."/>
            <person name="Han C.S."/>
            <person name="Land M.L."/>
            <person name="Lucas S."/>
            <person name="Han J."/>
            <person name="Pennacchio L."/>
            <person name="Nolan M."/>
            <person name="Pitluck S."/>
            <person name="Woyke T."/>
            <person name="Goodwin L."/>
            <person name="Palumbo A.V."/>
            <person name="Elias D.A."/>
        </authorList>
    </citation>
    <scope>NUCLEOTIDE SEQUENCE [LARGE SCALE GENOMIC DNA]</scope>
    <source>
        <strain evidence="4 5">Walvis Bay</strain>
    </source>
</reference>
<evidence type="ECO:0000313" key="5">
    <source>
        <dbReference type="Proteomes" id="UP000007844"/>
    </source>
</evidence>
<evidence type="ECO:0000313" key="4">
    <source>
        <dbReference type="EMBL" id="EGJ49799.1"/>
    </source>
</evidence>